<dbReference type="Gene3D" id="3.40.50.970">
    <property type="match status" value="2"/>
</dbReference>
<keyword evidence="1" id="KW-0560">Oxidoreductase</keyword>
<organism evidence="4 5">
    <name type="scientific">Halobacteriovorax marinus (strain ATCC BAA-682 / DSM 15412 / SJ)</name>
    <name type="common">Bacteriovorax marinus</name>
    <dbReference type="NCBI Taxonomy" id="862908"/>
    <lineage>
        <taxon>Bacteria</taxon>
        <taxon>Pseudomonadati</taxon>
        <taxon>Bdellovibrionota</taxon>
        <taxon>Bacteriovoracia</taxon>
        <taxon>Bacteriovoracales</taxon>
        <taxon>Halobacteriovoraceae</taxon>
        <taxon>Halobacteriovorax</taxon>
    </lineage>
</organism>
<dbReference type="HOGENOM" id="CLU_277689_0_0_7"/>
<evidence type="ECO:0000313" key="4">
    <source>
        <dbReference type="EMBL" id="CBW26811.1"/>
    </source>
</evidence>
<protein>
    <recommendedName>
        <fullName evidence="6">Indolepyruvate ferredoxin oxidoreductase</fullName>
    </recommendedName>
</protein>
<evidence type="ECO:0000313" key="5">
    <source>
        <dbReference type="Proteomes" id="UP000008963"/>
    </source>
</evidence>
<dbReference type="PATRIC" id="fig|862908.3.peg.1897"/>
<dbReference type="AlphaFoldDB" id="E1X2Y1"/>
<dbReference type="eggNOG" id="COG1014">
    <property type="taxonomic scope" value="Bacteria"/>
</dbReference>
<dbReference type="InterPro" id="IPR052198">
    <property type="entry name" value="IorB_Oxidoreductase"/>
</dbReference>
<dbReference type="KEGG" id="bmx:BMS_1998"/>
<sequence length="1141" mass="127710">MSIEILNGNELIVQGGLEAGFNLYTGYPGSPLADYFNILYKRKDEFHNRGIRVSIANSEANAAAMASGCKQAGKDCLVAMKSMGLHVASDALSVGNFANPGATTIDPKTGEEIYPGVVIVVGDDPWSMSTSTPADSRYLYKHLHIPFLEPSTPQELKDWMKIALEISKRTSVYQGLLLTTYMAEGGGRVEVSEPKEVDKDIVTLDPSTFDLSKNVMVPPNSLLADVSMIKERFPKVEKVLAELSLDQIIGKKESKVGFISTGVIYETLKQVLEEGSLIDHFSLYKVACSYPLNTAQLLPYLKELDKLVIVEEKRGFLENEIKSFCVEHGIKLEIFGKKFKESEGFPAHGGLSFEIVRDKTKELLSMLELNLCSDLKLSGVDLGISLPRRLPTFCPGCPHRETLSLLKDLRSVLKDQEGLNLLSHGDVGCYSLSFLPPFKEMHNLSAMGQGGALGAGVDIFADNPSVVLMGDSTFFHSGLTDISNSLQIGHDITYILLDNDNTAMTGHQMTPASGISVEGVKRPRQSMLSVVRGLGVSDAIEVNPSDRYFYKNLLLDYVHKKGVKVIVSNKECGLTYHGRMKSIERKSTAKGETVEKKSFYQINTSVCEDCRACVENTGCPGLTQIHDAYGTKVSIDPQICVADSYCTKIKACPSFELVEVLDYHPTKYKNSTSINLSAEDIELPKVTKSFEDIASGADWRMVVTGVGGSGVTTISRVLSHAAKTMNGRDDLDFKFMDQKGLAQRNGNVTGHLSIYKKGLSKGAVTPLHSADLLVSPDLLDASGQLHFLGSEGLALIDKKFQIPLSILLDNGEISATLTEEQLRSKLREQLADRVYLASMKELCNDILGKSVYASAMILGIAFQSGRLPFTLENMQEAFKSAIKKGEYETNWLAFNLGRKVFLNGDQSVRDQYFKKTTSKYNQFALYEMSIKESFLPWQNKDTFIEIFNNNFKRLVKIFPQIKESYLANYLHDLYIFNRGHEVAQFLQDALLIKENVSEDLHEMALRTLARTYWVKDEVYVAHLMMSPMQREIDRKSYSTLGRKFKKVFINRPGFDVLGKKIEFDISPKPWMLKTMRHLRILRLLLPAWHKREREINLDIRKSLMNKVKADELNYTYLKKLENIKGYREIRYKKASEKLETV</sequence>
<name>E1X2Y1_HALMS</name>
<dbReference type="PANTHER" id="PTHR43854">
    <property type="entry name" value="INDOLEPYRUVATE OXIDOREDUCTASE SUBUNIT IORB"/>
    <property type="match status" value="1"/>
</dbReference>
<dbReference type="GO" id="GO:0044281">
    <property type="term" value="P:small molecule metabolic process"/>
    <property type="evidence" value="ECO:0007669"/>
    <property type="project" value="UniProtKB-ARBA"/>
</dbReference>
<dbReference type="SUPFAM" id="SSF53323">
    <property type="entry name" value="Pyruvate-ferredoxin oxidoreductase, PFOR, domain III"/>
    <property type="match status" value="1"/>
</dbReference>
<evidence type="ECO:0000256" key="1">
    <source>
        <dbReference type="ARBA" id="ARBA00023002"/>
    </source>
</evidence>
<reference evidence="5" key="1">
    <citation type="journal article" date="2013" name="ISME J.">
        <title>A small predatory core genome in the divergent marine Bacteriovorax marinus SJ and the terrestrial Bdellovibrio bacteriovorus.</title>
        <authorList>
            <person name="Crossman L.C."/>
            <person name="Chen H."/>
            <person name="Cerdeno-Tarraga A.M."/>
            <person name="Brooks K."/>
            <person name="Quail M.A."/>
            <person name="Pineiro S.A."/>
            <person name="Hobley L."/>
            <person name="Sockett R.E."/>
            <person name="Bentley S.D."/>
            <person name="Parkhill J."/>
            <person name="Williams H.N."/>
            <person name="Stine O.C."/>
        </authorList>
    </citation>
    <scope>NUCLEOTIDE SEQUENCE [LARGE SCALE GENOMIC DNA]</scope>
    <source>
        <strain evidence="5">ATCC BAA-682 / DSM 15412 / SJ</strain>
    </source>
</reference>
<dbReference type="PANTHER" id="PTHR43854:SF1">
    <property type="entry name" value="INDOLEPYRUVATE OXIDOREDUCTASE SUBUNIT IORB"/>
    <property type="match status" value="1"/>
</dbReference>
<evidence type="ECO:0008006" key="6">
    <source>
        <dbReference type="Google" id="ProtNLM"/>
    </source>
</evidence>
<dbReference type="STRING" id="862908.BMS_1998"/>
<dbReference type="InterPro" id="IPR002880">
    <property type="entry name" value="Pyrv_Fd/Flavodoxin_OxRdtase_N"/>
</dbReference>
<dbReference type="InterPro" id="IPR019752">
    <property type="entry name" value="Pyrv/ketoisovalerate_OxRed_cat"/>
</dbReference>
<gene>
    <name evidence="4" type="ordered locus">BMS_1998</name>
</gene>
<dbReference type="Pfam" id="PF02775">
    <property type="entry name" value="TPP_enzyme_C"/>
    <property type="match status" value="1"/>
</dbReference>
<dbReference type="SUPFAM" id="SSF52518">
    <property type="entry name" value="Thiamin diphosphate-binding fold (THDP-binding)"/>
    <property type="match status" value="2"/>
</dbReference>
<dbReference type="OrthoDB" id="9803617at2"/>
<proteinExistence type="predicted"/>
<dbReference type="Gene3D" id="3.40.920.10">
    <property type="entry name" value="Pyruvate-ferredoxin oxidoreductase, PFOR, domain III"/>
    <property type="match status" value="1"/>
</dbReference>
<accession>E1X2Y1</accession>
<feature type="domain" description="Thiamine pyrophosphate enzyme TPP-binding" evidence="3">
    <location>
        <begin position="426"/>
        <end position="546"/>
    </location>
</feature>
<dbReference type="CDD" id="cd07034">
    <property type="entry name" value="TPP_PYR_PFOR_IOR-alpha_like"/>
    <property type="match status" value="1"/>
</dbReference>
<dbReference type="Pfam" id="PF01558">
    <property type="entry name" value="POR"/>
    <property type="match status" value="1"/>
</dbReference>
<dbReference type="InterPro" id="IPR002869">
    <property type="entry name" value="Pyrv_flavodox_OxRed_cen"/>
</dbReference>
<dbReference type="InterPro" id="IPR011766">
    <property type="entry name" value="TPP_enzyme_TPP-bd"/>
</dbReference>
<dbReference type="RefSeq" id="WP_014244590.1">
    <property type="nucleotide sequence ID" value="NC_016620.1"/>
</dbReference>
<dbReference type="Proteomes" id="UP000008963">
    <property type="component" value="Chromosome"/>
</dbReference>
<dbReference type="GO" id="GO:0016903">
    <property type="term" value="F:oxidoreductase activity, acting on the aldehyde or oxo group of donors"/>
    <property type="evidence" value="ECO:0007669"/>
    <property type="project" value="InterPro"/>
</dbReference>
<dbReference type="eggNOG" id="COG4231">
    <property type="taxonomic scope" value="Bacteria"/>
</dbReference>
<evidence type="ECO:0000259" key="3">
    <source>
        <dbReference type="Pfam" id="PF02775"/>
    </source>
</evidence>
<dbReference type="InterPro" id="IPR029061">
    <property type="entry name" value="THDP-binding"/>
</dbReference>
<dbReference type="EMBL" id="FQ312005">
    <property type="protein sequence ID" value="CBW26811.1"/>
    <property type="molecule type" value="Genomic_DNA"/>
</dbReference>
<dbReference type="GO" id="GO:0030976">
    <property type="term" value="F:thiamine pyrophosphate binding"/>
    <property type="evidence" value="ECO:0007669"/>
    <property type="project" value="InterPro"/>
</dbReference>
<keyword evidence="5" id="KW-1185">Reference proteome</keyword>
<evidence type="ECO:0000259" key="2">
    <source>
        <dbReference type="Pfam" id="PF01558"/>
    </source>
</evidence>
<feature type="domain" description="Pyruvate/ketoisovalerate oxidoreductase catalytic" evidence="2">
    <location>
        <begin position="707"/>
        <end position="898"/>
    </location>
</feature>